<dbReference type="EMBL" id="PYNF01000021">
    <property type="protein sequence ID" value="PSU95082.1"/>
    <property type="molecule type" value="Genomic_DNA"/>
</dbReference>
<dbReference type="Proteomes" id="UP000241426">
    <property type="component" value="Unassembled WGS sequence"/>
</dbReference>
<evidence type="ECO:0000313" key="2">
    <source>
        <dbReference type="Proteomes" id="UP000241426"/>
    </source>
</evidence>
<organism evidence="1 2">
    <name type="scientific">Photobacterium kishitanii</name>
    <dbReference type="NCBI Taxonomy" id="318456"/>
    <lineage>
        <taxon>Bacteria</taxon>
        <taxon>Pseudomonadati</taxon>
        <taxon>Pseudomonadota</taxon>
        <taxon>Gammaproteobacteria</taxon>
        <taxon>Vibrionales</taxon>
        <taxon>Vibrionaceae</taxon>
        <taxon>Photobacterium</taxon>
    </lineage>
</organism>
<accession>A0A2T3KDX8</accession>
<name>A0A2T3KDX8_9GAMM</name>
<evidence type="ECO:0000313" key="1">
    <source>
        <dbReference type="EMBL" id="PSU95082.1"/>
    </source>
</evidence>
<reference evidence="1 2" key="1">
    <citation type="submission" date="2018-01" db="EMBL/GenBank/DDBJ databases">
        <title>Whole genome sequencing of Histamine producing bacteria.</title>
        <authorList>
            <person name="Butler K."/>
        </authorList>
    </citation>
    <scope>NUCLEOTIDE SEQUENCE [LARGE SCALE GENOMIC DNA]</scope>
    <source>
        <strain evidence="1 2">FS-7.2</strain>
    </source>
</reference>
<dbReference type="AlphaFoldDB" id="A0A2T3KDX8"/>
<gene>
    <name evidence="1" type="ORF">C9J27_18975</name>
</gene>
<protein>
    <submittedName>
        <fullName evidence="1">Uncharacterized protein</fullName>
    </submittedName>
</protein>
<sequence length="59" mass="6162">MAVGRQAPELPSAVGAHVSPSAQFFITTQPLSQNLSVVVTLLDAQTLNRSPSTLKSISV</sequence>
<comment type="caution">
    <text evidence="1">The sequence shown here is derived from an EMBL/GenBank/DDBJ whole genome shotgun (WGS) entry which is preliminary data.</text>
</comment>
<proteinExistence type="predicted"/>